<evidence type="ECO:0000256" key="1">
    <source>
        <dbReference type="SAM" id="Coils"/>
    </source>
</evidence>
<dbReference type="Pfam" id="PF00622">
    <property type="entry name" value="SPRY"/>
    <property type="match status" value="1"/>
</dbReference>
<dbReference type="AlphaFoldDB" id="A0A8C6TDM7"/>
<sequence>MEMIQKNRDEVLQEIEEKQTKMKTEAEALIQGLEQEICELKQTSSEVEQLSCSEDHILKTFPSLTAAQHRDWTRVTAPLFLGTVQRAVIKVKKQIRSMYPKPLSESQLMKLQRHAVEVTLDSGTAHPELTVSEDLKQVSRTRIKRKLLNNLRRITGFRGVLGKQSFSSGRHYYEVNVSENTDWVLGIAKTSINRKEATYANSTNGFWTIRLINGEYGAADPHCTPLQVKSVLQKVGVFVDYEEGLVLFYDVDTAVLLYGFTGCSFTEKLCPYFFIGGRENKTLLL</sequence>
<organism evidence="3 4">
    <name type="scientific">Neogobius melanostomus</name>
    <name type="common">round goby</name>
    <dbReference type="NCBI Taxonomy" id="47308"/>
    <lineage>
        <taxon>Eukaryota</taxon>
        <taxon>Metazoa</taxon>
        <taxon>Chordata</taxon>
        <taxon>Craniata</taxon>
        <taxon>Vertebrata</taxon>
        <taxon>Euteleostomi</taxon>
        <taxon>Actinopterygii</taxon>
        <taxon>Neopterygii</taxon>
        <taxon>Teleostei</taxon>
        <taxon>Neoteleostei</taxon>
        <taxon>Acanthomorphata</taxon>
        <taxon>Gobiaria</taxon>
        <taxon>Gobiiformes</taxon>
        <taxon>Gobioidei</taxon>
        <taxon>Gobiidae</taxon>
        <taxon>Benthophilinae</taxon>
        <taxon>Neogobiini</taxon>
        <taxon>Neogobius</taxon>
    </lineage>
</organism>
<dbReference type="InterPro" id="IPR058030">
    <property type="entry name" value="TRIM8/14/16/25/29/45/65_CC"/>
</dbReference>
<dbReference type="PRINTS" id="PR01407">
    <property type="entry name" value="BUTYPHLNCDUF"/>
</dbReference>
<dbReference type="InterPro" id="IPR043136">
    <property type="entry name" value="B30.2/SPRY_sf"/>
</dbReference>
<keyword evidence="1" id="KW-0175">Coiled coil</keyword>
<dbReference type="Gene3D" id="2.60.120.920">
    <property type="match status" value="1"/>
</dbReference>
<dbReference type="FunFam" id="2.60.120.920:FF:000004">
    <property type="entry name" value="Butyrophilin subfamily 1 member A1"/>
    <property type="match status" value="1"/>
</dbReference>
<feature type="coiled-coil region" evidence="1">
    <location>
        <begin position="1"/>
        <end position="36"/>
    </location>
</feature>
<dbReference type="InterPro" id="IPR001870">
    <property type="entry name" value="B30.2/SPRY"/>
</dbReference>
<dbReference type="SUPFAM" id="SSF49899">
    <property type="entry name" value="Concanavalin A-like lectins/glucanases"/>
    <property type="match status" value="1"/>
</dbReference>
<evidence type="ECO:0000259" key="2">
    <source>
        <dbReference type="PROSITE" id="PS50188"/>
    </source>
</evidence>
<dbReference type="SMART" id="SM00589">
    <property type="entry name" value="PRY"/>
    <property type="match status" value="1"/>
</dbReference>
<evidence type="ECO:0000313" key="3">
    <source>
        <dbReference type="Ensembl" id="ENSNMLP00000018070.1"/>
    </source>
</evidence>
<dbReference type="Proteomes" id="UP000694523">
    <property type="component" value="Unplaced"/>
</dbReference>
<protein>
    <recommendedName>
        <fullName evidence="2">B30.2/SPRY domain-containing protein</fullName>
    </recommendedName>
</protein>
<dbReference type="InterPro" id="IPR006574">
    <property type="entry name" value="PRY"/>
</dbReference>
<dbReference type="PROSITE" id="PS50188">
    <property type="entry name" value="B302_SPRY"/>
    <property type="match status" value="1"/>
</dbReference>
<dbReference type="InterPro" id="IPR003877">
    <property type="entry name" value="SPRY_dom"/>
</dbReference>
<dbReference type="SMART" id="SM00449">
    <property type="entry name" value="SPRY"/>
    <property type="match status" value="1"/>
</dbReference>
<dbReference type="PANTHER" id="PTHR24103">
    <property type="entry name" value="E3 UBIQUITIN-PROTEIN LIGASE TRIM"/>
    <property type="match status" value="1"/>
</dbReference>
<reference evidence="3" key="2">
    <citation type="submission" date="2025-09" db="UniProtKB">
        <authorList>
            <consortium name="Ensembl"/>
        </authorList>
    </citation>
    <scope>IDENTIFICATION</scope>
</reference>
<dbReference type="Ensembl" id="ENSNMLT00000020308.1">
    <property type="protein sequence ID" value="ENSNMLP00000018070.1"/>
    <property type="gene ID" value="ENSNMLG00000011904.1"/>
</dbReference>
<dbReference type="Pfam" id="PF13765">
    <property type="entry name" value="PRY"/>
    <property type="match status" value="1"/>
</dbReference>
<dbReference type="InterPro" id="IPR013320">
    <property type="entry name" value="ConA-like_dom_sf"/>
</dbReference>
<dbReference type="CDD" id="cd13733">
    <property type="entry name" value="SPRY_PRY_C-I_1"/>
    <property type="match status" value="1"/>
</dbReference>
<dbReference type="InterPro" id="IPR003879">
    <property type="entry name" value="Butyrophylin_SPRY"/>
</dbReference>
<keyword evidence="4" id="KW-1185">Reference proteome</keyword>
<dbReference type="Pfam" id="PF25600">
    <property type="entry name" value="TRIM_CC"/>
    <property type="match status" value="1"/>
</dbReference>
<reference evidence="3" key="1">
    <citation type="submission" date="2025-08" db="UniProtKB">
        <authorList>
            <consortium name="Ensembl"/>
        </authorList>
    </citation>
    <scope>IDENTIFICATION</scope>
</reference>
<proteinExistence type="predicted"/>
<dbReference type="InterPro" id="IPR050143">
    <property type="entry name" value="TRIM/RBCC"/>
</dbReference>
<feature type="domain" description="B30.2/SPRY" evidence="2">
    <location>
        <begin position="98"/>
        <end position="285"/>
    </location>
</feature>
<name>A0A8C6TDM7_9GOBI</name>
<accession>A0A8C6TDM7</accession>
<evidence type="ECO:0000313" key="4">
    <source>
        <dbReference type="Proteomes" id="UP000694523"/>
    </source>
</evidence>